<dbReference type="GO" id="GO:0006890">
    <property type="term" value="P:retrograde vesicle-mediated transport, Golgi to endoplasmic reticulum"/>
    <property type="evidence" value="ECO:0007669"/>
    <property type="project" value="InterPro"/>
</dbReference>
<evidence type="ECO:0000313" key="7">
    <source>
        <dbReference type="Proteomes" id="UP000198323"/>
    </source>
</evidence>
<dbReference type="EMBL" id="MCFN01000413">
    <property type="protein sequence ID" value="OXB59153.1"/>
    <property type="molecule type" value="Genomic_DNA"/>
</dbReference>
<gene>
    <name evidence="6" type="ORF">ASZ78_000010</name>
</gene>
<sequence>CLPFICSVSELLEKHGLQKPVSFVKDTKDNAEEARKLMIRLTRHTGRKLVFKEGLEIKGEMTIFTESLLCSSSIDNIHLAGQMMHCSIWSVDQPVSSKGKPQYKVSYGRSIELVLAASREYFNSSTSLTDSCMDLARCCLQLIVDCPNAIQEELDLIRALGYLEEFGVKILPLQVRLCSDRLGLVKDCLSQLPTNYKQSAKLLGLANLLRVAGKLL</sequence>
<evidence type="ECO:0000256" key="1">
    <source>
        <dbReference type="ARBA" id="ARBA00004240"/>
    </source>
</evidence>
<keyword evidence="4" id="KW-0653">Protein transport</keyword>
<reference evidence="6 7" key="1">
    <citation type="submission" date="2016-07" db="EMBL/GenBank/DDBJ databases">
        <title>Disparate Historic Effective Population Sizes Predicted by Modern Levels of Genome Diversity for the Scaled Quail (Callipepla squamata) and the Northern Bobwhite (Colinus virginianus): Inferences from First and Second Generation Draft Genome Assemblies for Sympatric New World Quail.</title>
        <authorList>
            <person name="Oldeschulte D.L."/>
            <person name="Halley Y.A."/>
            <person name="Bhattarai E.K."/>
            <person name="Brashear W.A."/>
            <person name="Hill J."/>
            <person name="Metz R.P."/>
            <person name="Johnson C.D."/>
            <person name="Rollins D."/>
            <person name="Peterson M.J."/>
            <person name="Bickhart D.M."/>
            <person name="Decker J.E."/>
            <person name="Seabury C.M."/>
        </authorList>
    </citation>
    <scope>NUCLEOTIDE SEQUENCE [LARGE SCALE GENOMIC DNA]</scope>
    <source>
        <strain evidence="6 7">Texas</strain>
        <tissue evidence="6">Leg muscle</tissue>
    </source>
</reference>
<dbReference type="Pfam" id="PF08314">
    <property type="entry name" value="Sec39"/>
    <property type="match status" value="1"/>
</dbReference>
<accession>A0A226MUZ9</accession>
<dbReference type="STRING" id="9009.A0A226MUZ9"/>
<evidence type="ECO:0000256" key="2">
    <source>
        <dbReference type="ARBA" id="ARBA00022448"/>
    </source>
</evidence>
<feature type="non-terminal residue" evidence="6">
    <location>
        <position position="1"/>
    </location>
</feature>
<name>A0A226MUZ9_CALSU</name>
<proteinExistence type="predicted"/>
<organism evidence="6 7">
    <name type="scientific">Callipepla squamata</name>
    <name type="common">Scaled quail</name>
    <dbReference type="NCBI Taxonomy" id="9009"/>
    <lineage>
        <taxon>Eukaryota</taxon>
        <taxon>Metazoa</taxon>
        <taxon>Chordata</taxon>
        <taxon>Craniata</taxon>
        <taxon>Vertebrata</taxon>
        <taxon>Euteleostomi</taxon>
        <taxon>Archelosauria</taxon>
        <taxon>Archosauria</taxon>
        <taxon>Dinosauria</taxon>
        <taxon>Saurischia</taxon>
        <taxon>Theropoda</taxon>
        <taxon>Coelurosauria</taxon>
        <taxon>Aves</taxon>
        <taxon>Neognathae</taxon>
        <taxon>Galloanserae</taxon>
        <taxon>Galliformes</taxon>
        <taxon>Odontophoridae</taxon>
        <taxon>Callipepla</taxon>
    </lineage>
</organism>
<comment type="subcellular location">
    <subcellularLocation>
        <location evidence="1">Endoplasmic reticulum</location>
    </subcellularLocation>
</comment>
<dbReference type="GO" id="GO:0070939">
    <property type="term" value="C:Dsl1/NZR complex"/>
    <property type="evidence" value="ECO:0007669"/>
    <property type="project" value="TreeGrafter"/>
</dbReference>
<evidence type="ECO:0000259" key="5">
    <source>
        <dbReference type="Pfam" id="PF08314"/>
    </source>
</evidence>
<keyword evidence="2" id="KW-0813">Transport</keyword>
<dbReference type="PANTHER" id="PTHR15922:SF2">
    <property type="entry name" value="NBAS SUBUNIT OF NRZ TETHERING COMPLEX"/>
    <property type="match status" value="1"/>
</dbReference>
<dbReference type="PANTHER" id="PTHR15922">
    <property type="entry name" value="NEUROBLASTOMA-AMPLIFIED SEQUENCE"/>
    <property type="match status" value="1"/>
</dbReference>
<comment type="caution">
    <text evidence="6">The sequence shown here is derived from an EMBL/GenBank/DDBJ whole genome shotgun (WGS) entry which is preliminary data.</text>
</comment>
<dbReference type="Proteomes" id="UP000198323">
    <property type="component" value="Unassembled WGS sequence"/>
</dbReference>
<keyword evidence="3" id="KW-0256">Endoplasmic reticulum</keyword>
<dbReference type="AlphaFoldDB" id="A0A226MUZ9"/>
<keyword evidence="7" id="KW-1185">Reference proteome</keyword>
<evidence type="ECO:0000256" key="4">
    <source>
        <dbReference type="ARBA" id="ARBA00022927"/>
    </source>
</evidence>
<dbReference type="InterPro" id="IPR013244">
    <property type="entry name" value="Sec39_domain"/>
</dbReference>
<evidence type="ECO:0000256" key="3">
    <source>
        <dbReference type="ARBA" id="ARBA00022824"/>
    </source>
</evidence>
<dbReference type="GO" id="GO:0015031">
    <property type="term" value="P:protein transport"/>
    <property type="evidence" value="ECO:0007669"/>
    <property type="project" value="UniProtKB-KW"/>
</dbReference>
<protein>
    <recommendedName>
        <fullName evidence="5">Sec39 domain-containing protein</fullName>
    </recommendedName>
</protein>
<dbReference type="GO" id="GO:0000149">
    <property type="term" value="F:SNARE binding"/>
    <property type="evidence" value="ECO:0007669"/>
    <property type="project" value="TreeGrafter"/>
</dbReference>
<evidence type="ECO:0000313" key="6">
    <source>
        <dbReference type="EMBL" id="OXB59153.1"/>
    </source>
</evidence>
<feature type="domain" description="Sec39" evidence="5">
    <location>
        <begin position="111"/>
        <end position="212"/>
    </location>
</feature>
<dbReference type="OrthoDB" id="19988at2759"/>